<dbReference type="InterPro" id="IPR001296">
    <property type="entry name" value="Glyco_trans_1"/>
</dbReference>
<proteinExistence type="inferred from homology"/>
<evidence type="ECO:0000259" key="6">
    <source>
        <dbReference type="Pfam" id="PF00534"/>
    </source>
</evidence>
<evidence type="ECO:0000256" key="2">
    <source>
        <dbReference type="ARBA" id="ARBA00023277"/>
    </source>
</evidence>
<dbReference type="Gene3D" id="1.20.1430.10">
    <property type="entry name" value="Families 57/38 glycoside transferase, middle domain"/>
    <property type="match status" value="1"/>
</dbReference>
<keyword evidence="2 5" id="KW-0119">Carbohydrate metabolism</keyword>
<dbReference type="InterPro" id="IPR027291">
    <property type="entry name" value="Glyco_hydro_38_N_sf"/>
</dbReference>
<dbReference type="EC" id="2.4.1.18" evidence="10"/>
<evidence type="ECO:0000259" key="9">
    <source>
        <dbReference type="Pfam" id="PF13439"/>
    </source>
</evidence>
<evidence type="ECO:0000313" key="11">
    <source>
        <dbReference type="Proteomes" id="UP000075670"/>
    </source>
</evidence>
<dbReference type="GO" id="GO:0005576">
    <property type="term" value="C:extracellular region"/>
    <property type="evidence" value="ECO:0007669"/>
    <property type="project" value="TreeGrafter"/>
</dbReference>
<dbReference type="PANTHER" id="PTHR41695:SF1">
    <property type="entry name" value="1,4-ALPHA-GLUCAN BRANCHING ENZYME TK1436"/>
    <property type="match status" value="1"/>
</dbReference>
<evidence type="ECO:0000256" key="4">
    <source>
        <dbReference type="PIRSR" id="PIRSR640042-2"/>
    </source>
</evidence>
<dbReference type="AlphaFoldDB" id="A0A151AZ94"/>
<feature type="domain" description="Glycosyltransferase subfamily 4-like N-terminal" evidence="9">
    <location>
        <begin position="561"/>
        <end position="735"/>
    </location>
</feature>
<dbReference type="GO" id="GO:0030979">
    <property type="term" value="P:alpha-glucan biosynthetic process"/>
    <property type="evidence" value="ECO:0007669"/>
    <property type="project" value="InterPro"/>
</dbReference>
<dbReference type="InterPro" id="IPR011330">
    <property type="entry name" value="Glyco_hydro/deAcase_b/a-brl"/>
</dbReference>
<dbReference type="PANTHER" id="PTHR41695">
    <property type="entry name" value="1,4-ALPHA-GLUCAN BRANCHING ENZYME RV3031-RELATED"/>
    <property type="match status" value="1"/>
</dbReference>
<dbReference type="Pfam" id="PF00534">
    <property type="entry name" value="Glycos_transf_1"/>
    <property type="match status" value="1"/>
</dbReference>
<dbReference type="OrthoDB" id="9803279at2"/>
<sequence>MATREGYPAGYLALLLHAHLPYVNNLEAYISLEEKWLCEAMTESYLPLILSWERLAREGINFKLTLSLSPTLISMLIDPRLLERYGRYLDNLKRLAAREVERTKYDPVFSPLANFYYERVSAIDRAFKETYQGNLLAPLKRLQEQGYLEIITTCATHGYLPLMLTRESWRVQVRVALDLFTDIFGRRPAGMWLPECGYTPGLENILQAEGIKYFIVAGHGLLNAVPGVATAVYVPVKLTGGVAVFGRDWETSHQVWSRTEGYPGDPLYREFYRDIGYDLDFSYLEPYLIGGIRGDTGLKYYRITGKTECKEPYDFQAARERAREHARDFLANRDRQLAYWAGIIPDKPVVVAPYDAELFGHWWFEGPVWLEEILRLAAGPDYQTGLTTLAAYLEQYPPRQEVALGLSSWGEGGYNRVWLNPANDWLYSHLHRAEKTMVNLAATCAQPTPLQERALNQAARELLLAQSSDWPFILTSQTTAAYARRRLEEHLGNFFKICRDYQDNKLEEGSLRRLEDKDNLFPRLDFRLYRPEGRGLSVNDPPGREGPVILMLSWEFPPHHVGGLGIHVRDLAGALAQMGVKVHVLTRVPGREALTTVQEGVYIHYLPTYQQPEVEIDFLSWVLQFNLALADYGRDLIVSLPGTPLLLHAHDWLVAWAARELQEACGVPLVATIHATEYGRNRGLHNRIQRTIHQIEAGLVARADRVICCSRYMEEEIRELFRPRARVMVIPNGVRPIEVVANARQGHNILFIGRLVIEKGVQVLLEALAGLRGHYPQARLIIAGAGPYAGELKALAARLGVAGQVDFTGFVSEAIRNQLLAQARVAVFPSLYEPFGIVALEAMAAGVPVIVSRTGGLAEVVEDGVTGLCFNPGDVEDLQRSLVTIFQDPERARELSRQARVRVERDYTWSAVARQTLSLYRELLRERSLDAS</sequence>
<feature type="active site" description="Nucleophile" evidence="3">
    <location>
        <position position="195"/>
    </location>
</feature>
<dbReference type="Pfam" id="PF09210">
    <property type="entry name" value="BE_C"/>
    <property type="match status" value="1"/>
</dbReference>
<dbReference type="Proteomes" id="UP000075670">
    <property type="component" value="Unassembled WGS sequence"/>
</dbReference>
<dbReference type="EMBL" id="LTBC01000002">
    <property type="protein sequence ID" value="KYH32890.1"/>
    <property type="molecule type" value="Genomic_DNA"/>
</dbReference>
<dbReference type="GO" id="GO:0003844">
    <property type="term" value="F:1,4-alpha-glucan branching enzyme activity"/>
    <property type="evidence" value="ECO:0007669"/>
    <property type="project" value="UniProtKB-EC"/>
</dbReference>
<reference evidence="10 11" key="1">
    <citation type="submission" date="2016-02" db="EMBL/GenBank/DDBJ databases">
        <title>Genome sequence of Moorella mulderi DSM 14980.</title>
        <authorList>
            <person name="Poehlein A."/>
            <person name="Daniel R."/>
        </authorList>
    </citation>
    <scope>NUCLEOTIDE SEQUENCE [LARGE SCALE GENOMIC DNA]</scope>
    <source>
        <strain evidence="10 11">DSM 14980</strain>
    </source>
</reference>
<dbReference type="RefSeq" id="WP_062281502.1">
    <property type="nucleotide sequence ID" value="NZ_LTBC01000002.1"/>
</dbReference>
<gene>
    <name evidence="10" type="ORF">MOMUL_06680</name>
</gene>
<feature type="domain" description="1,4-alpha-glucan branching enzyme C-terminal" evidence="8">
    <location>
        <begin position="429"/>
        <end position="529"/>
    </location>
</feature>
<dbReference type="Gene3D" id="3.40.50.2000">
    <property type="entry name" value="Glycogen Phosphorylase B"/>
    <property type="match status" value="2"/>
</dbReference>
<name>A0A151AZ94_9FIRM</name>
<dbReference type="Pfam" id="PF13439">
    <property type="entry name" value="Glyco_transf_4"/>
    <property type="match status" value="1"/>
</dbReference>
<evidence type="ECO:0000259" key="7">
    <source>
        <dbReference type="Pfam" id="PF03065"/>
    </source>
</evidence>
<keyword evidence="10" id="KW-0328">Glycosyltransferase</keyword>
<keyword evidence="10" id="KW-0808">Transferase</keyword>
<dbReference type="Gene3D" id="3.20.110.10">
    <property type="entry name" value="Glycoside hydrolase 38, N terminal domain"/>
    <property type="match status" value="1"/>
</dbReference>
<evidence type="ECO:0000256" key="5">
    <source>
        <dbReference type="RuleBase" id="RU361196"/>
    </source>
</evidence>
<evidence type="ECO:0000259" key="8">
    <source>
        <dbReference type="Pfam" id="PF09210"/>
    </source>
</evidence>
<evidence type="ECO:0000256" key="1">
    <source>
        <dbReference type="ARBA" id="ARBA00006821"/>
    </source>
</evidence>
<protein>
    <submittedName>
        <fullName evidence="10">1,4-alpha-glucan branching enzyme</fullName>
        <ecNumber evidence="10">2.4.1.18</ecNumber>
    </submittedName>
</protein>
<feature type="binding site" evidence="4">
    <location>
        <position position="247"/>
    </location>
    <ligand>
        <name>substrate</name>
    </ligand>
</feature>
<accession>A0A151AZ94</accession>
<organism evidence="10 11">
    <name type="scientific">Moorella mulderi DSM 14980</name>
    <dbReference type="NCBI Taxonomy" id="1122241"/>
    <lineage>
        <taxon>Bacteria</taxon>
        <taxon>Bacillati</taxon>
        <taxon>Bacillota</taxon>
        <taxon>Clostridia</taxon>
        <taxon>Neomoorellales</taxon>
        <taxon>Neomoorellaceae</taxon>
        <taxon>Neomoorella</taxon>
    </lineage>
</organism>
<feature type="domain" description="Glycosyl transferase family 1" evidence="6">
    <location>
        <begin position="749"/>
        <end position="900"/>
    </location>
</feature>
<feature type="binding site" evidence="4">
    <location>
        <position position="469"/>
    </location>
    <ligand>
        <name>substrate</name>
    </ligand>
</feature>
<dbReference type="Pfam" id="PF03065">
    <property type="entry name" value="Glyco_hydro_57"/>
    <property type="match status" value="1"/>
</dbReference>
<dbReference type="SUPFAM" id="SSF88688">
    <property type="entry name" value="Families 57/38 glycoside transferase middle domain"/>
    <property type="match status" value="1"/>
</dbReference>
<dbReference type="InterPro" id="IPR004300">
    <property type="entry name" value="Glyco_hydro_57_N"/>
</dbReference>
<dbReference type="CDD" id="cd03801">
    <property type="entry name" value="GT4_PimA-like"/>
    <property type="match status" value="1"/>
</dbReference>
<feature type="domain" description="Glycoside hydrolase family 57 N-terminal" evidence="7">
    <location>
        <begin position="13"/>
        <end position="255"/>
    </location>
</feature>
<dbReference type="InterPro" id="IPR028098">
    <property type="entry name" value="Glyco_trans_4-like_N"/>
</dbReference>
<feature type="binding site" evidence="4">
    <location>
        <position position="264"/>
    </location>
    <ligand>
        <name>substrate</name>
    </ligand>
</feature>
<dbReference type="SUPFAM" id="SSF88713">
    <property type="entry name" value="Glycoside hydrolase/deacetylase"/>
    <property type="match status" value="1"/>
</dbReference>
<comment type="caution">
    <text evidence="10">The sequence shown here is derived from an EMBL/GenBank/DDBJ whole genome shotgun (WGS) entry which is preliminary data.</text>
</comment>
<dbReference type="InterPro" id="IPR015293">
    <property type="entry name" value="BE_C"/>
</dbReference>
<keyword evidence="11" id="KW-1185">Reference proteome</keyword>
<dbReference type="SUPFAM" id="SSF53756">
    <property type="entry name" value="UDP-Glycosyltransferase/glycogen phosphorylase"/>
    <property type="match status" value="1"/>
</dbReference>
<evidence type="ECO:0000256" key="3">
    <source>
        <dbReference type="PIRSR" id="PIRSR640042-1"/>
    </source>
</evidence>
<dbReference type="InterPro" id="IPR028995">
    <property type="entry name" value="Glyco_hydro_57/38_cen_sf"/>
</dbReference>
<dbReference type="PATRIC" id="fig|1122241.3.peg.705"/>
<dbReference type="InterPro" id="IPR037090">
    <property type="entry name" value="57_glycoside_trans_central"/>
</dbReference>
<comment type="similarity">
    <text evidence="1 5">Belongs to the glycosyl hydrolase 57 family.</text>
</comment>
<evidence type="ECO:0000313" key="10">
    <source>
        <dbReference type="EMBL" id="KYH32890.1"/>
    </source>
</evidence>
<feature type="active site" description="Proton donor" evidence="3">
    <location>
        <position position="355"/>
    </location>
</feature>
<dbReference type="CDD" id="cd10792">
    <property type="entry name" value="GH57N_AmyC_like"/>
    <property type="match status" value="1"/>
</dbReference>
<dbReference type="InterPro" id="IPR040042">
    <property type="entry name" value="Branching_enz_MT3115-like"/>
</dbReference>
<feature type="binding site" evidence="4">
    <location>
        <position position="409"/>
    </location>
    <ligand>
        <name>substrate</name>
    </ligand>
</feature>